<dbReference type="EMBL" id="PZKF01000011">
    <property type="protein sequence ID" value="PTE17998.1"/>
    <property type="molecule type" value="Genomic_DNA"/>
</dbReference>
<dbReference type="Pfam" id="PF00535">
    <property type="entry name" value="Glycos_transf_2"/>
    <property type="match status" value="1"/>
</dbReference>
<name>A0A2T4JJE1_9RHOB</name>
<reference evidence="5 6" key="1">
    <citation type="submission" date="2018-03" db="EMBL/GenBank/DDBJ databases">
        <title>Rhodobacter veldkampii.</title>
        <authorList>
            <person name="Meyer T.E."/>
            <person name="Miller S."/>
            <person name="Lodha T."/>
            <person name="Gandham S."/>
            <person name="Chintalapati S."/>
            <person name="Chintalapati V.R."/>
        </authorList>
    </citation>
    <scope>NUCLEOTIDE SEQUENCE [LARGE SCALE GENOMIC DNA]</scope>
    <source>
        <strain evidence="5 6">DSM 11550</strain>
    </source>
</reference>
<dbReference type="RefSeq" id="WP_107324528.1">
    <property type="nucleotide sequence ID" value="NZ_NHSP01000078.1"/>
</dbReference>
<proteinExistence type="inferred from homology"/>
<dbReference type="PANTHER" id="PTHR43179">
    <property type="entry name" value="RHAMNOSYLTRANSFERASE WBBL"/>
    <property type="match status" value="1"/>
</dbReference>
<dbReference type="InterPro" id="IPR029044">
    <property type="entry name" value="Nucleotide-diphossugar_trans"/>
</dbReference>
<evidence type="ECO:0000256" key="2">
    <source>
        <dbReference type="ARBA" id="ARBA00022676"/>
    </source>
</evidence>
<dbReference type="Proteomes" id="UP000241899">
    <property type="component" value="Unassembled WGS sequence"/>
</dbReference>
<keyword evidence="6" id="KW-1185">Reference proteome</keyword>
<evidence type="ECO:0000256" key="1">
    <source>
        <dbReference type="ARBA" id="ARBA00006739"/>
    </source>
</evidence>
<evidence type="ECO:0000313" key="5">
    <source>
        <dbReference type="EMBL" id="PTE17998.1"/>
    </source>
</evidence>
<dbReference type="InterPro" id="IPR001173">
    <property type="entry name" value="Glyco_trans_2-like"/>
</dbReference>
<keyword evidence="2" id="KW-0328">Glycosyltransferase</keyword>
<dbReference type="PANTHER" id="PTHR43179:SF12">
    <property type="entry name" value="GALACTOFURANOSYLTRANSFERASE GLFT2"/>
    <property type="match status" value="1"/>
</dbReference>
<evidence type="ECO:0000259" key="4">
    <source>
        <dbReference type="Pfam" id="PF00535"/>
    </source>
</evidence>
<comment type="caution">
    <text evidence="5">The sequence shown here is derived from an EMBL/GenBank/DDBJ whole genome shotgun (WGS) entry which is preliminary data.</text>
</comment>
<sequence length="418" mass="44156">MTTGSVPRTSLIITSRHRPDALARCLLAVAQLDHSDFELIVVTDPAGLAQAQGLAVKRVAFDVANISAARNAGLAVAAGQVVAFLDDDAVPEPSWLSHLTRPFAAPEVAAAGGAVRGPDGIGYQWRAGLTDAWAEITPLPLAGLAPSLPTAPPGRAVATMGTNCAFRRDLLAGLGGFDPAYRYFLDETDVNWRLAAAGHTTAIVPMAQVHHRLAASALRRADRVPCSLHDIGASTAVFWRRHAGGPAAAALARLRTRERARLVRHMLAARLEPRDVARLMRTLEDGLAEGALRPLAKLAPIGPPTLPFLRFPAGPRPGRVLAGRPWQAQRLRARAAAALAAGEIVTLFLFSPDARPHQMCFTDAGIWEQTGGLWGRAGPGGPRLHPGSFAARLAPKRSGWPGCAPCKGPRPGPAKIQP</sequence>
<dbReference type="Gene3D" id="3.90.550.10">
    <property type="entry name" value="Spore Coat Polysaccharide Biosynthesis Protein SpsA, Chain A"/>
    <property type="match status" value="1"/>
</dbReference>
<gene>
    <name evidence="5" type="ORF">C5F46_06370</name>
</gene>
<comment type="similarity">
    <text evidence="1">Belongs to the glycosyltransferase 2 family.</text>
</comment>
<dbReference type="GO" id="GO:0016757">
    <property type="term" value="F:glycosyltransferase activity"/>
    <property type="evidence" value="ECO:0007669"/>
    <property type="project" value="UniProtKB-KW"/>
</dbReference>
<feature type="domain" description="Glycosyltransferase 2-like" evidence="4">
    <location>
        <begin position="10"/>
        <end position="169"/>
    </location>
</feature>
<evidence type="ECO:0000256" key="3">
    <source>
        <dbReference type="ARBA" id="ARBA00022679"/>
    </source>
</evidence>
<accession>A0A2T4JJE1</accession>
<dbReference type="AlphaFoldDB" id="A0A2T4JJE1"/>
<keyword evidence="3 5" id="KW-0808">Transferase</keyword>
<protein>
    <submittedName>
        <fullName evidence="5">Glycosyl transferase</fullName>
    </submittedName>
</protein>
<dbReference type="SUPFAM" id="SSF53448">
    <property type="entry name" value="Nucleotide-diphospho-sugar transferases"/>
    <property type="match status" value="1"/>
</dbReference>
<dbReference type="OrthoDB" id="153025at2"/>
<evidence type="ECO:0000313" key="6">
    <source>
        <dbReference type="Proteomes" id="UP000241899"/>
    </source>
</evidence>
<organism evidence="5 6">
    <name type="scientific">Phaeovulum veldkampii DSM 11550</name>
    <dbReference type="NCBI Taxonomy" id="1185920"/>
    <lineage>
        <taxon>Bacteria</taxon>
        <taxon>Pseudomonadati</taxon>
        <taxon>Pseudomonadota</taxon>
        <taxon>Alphaproteobacteria</taxon>
        <taxon>Rhodobacterales</taxon>
        <taxon>Paracoccaceae</taxon>
        <taxon>Phaeovulum</taxon>
    </lineage>
</organism>